<gene>
    <name evidence="8" type="ORF">EV383_5213</name>
</gene>
<protein>
    <submittedName>
        <fullName evidence="8">Membrane protein</fullName>
    </submittedName>
</protein>
<comment type="subcellular location">
    <subcellularLocation>
        <location evidence="1">Cell membrane</location>
        <topology evidence="1">Multi-pass membrane protein</topology>
    </subcellularLocation>
</comment>
<evidence type="ECO:0000256" key="6">
    <source>
        <dbReference type="SAM" id="MobiDB-lite"/>
    </source>
</evidence>
<keyword evidence="9" id="KW-1185">Reference proteome</keyword>
<keyword evidence="3 7" id="KW-0812">Transmembrane</keyword>
<feature type="transmembrane region" description="Helical" evidence="7">
    <location>
        <begin position="165"/>
        <end position="185"/>
    </location>
</feature>
<dbReference type="NCBIfam" id="TIGR00766">
    <property type="entry name" value="inner membrane protein YhjD"/>
    <property type="match status" value="1"/>
</dbReference>
<evidence type="ECO:0000256" key="7">
    <source>
        <dbReference type="SAM" id="Phobius"/>
    </source>
</evidence>
<keyword evidence="2" id="KW-1003">Cell membrane</keyword>
<proteinExistence type="predicted"/>
<dbReference type="Pfam" id="PF03631">
    <property type="entry name" value="Virul_fac_BrkB"/>
    <property type="match status" value="1"/>
</dbReference>
<dbReference type="PANTHER" id="PTHR30213">
    <property type="entry name" value="INNER MEMBRANE PROTEIN YHJD"/>
    <property type="match status" value="1"/>
</dbReference>
<evidence type="ECO:0000313" key="8">
    <source>
        <dbReference type="EMBL" id="RZT88274.1"/>
    </source>
</evidence>
<feature type="transmembrane region" description="Helical" evidence="7">
    <location>
        <begin position="213"/>
        <end position="232"/>
    </location>
</feature>
<comment type="caution">
    <text evidence="8">The sequence shown here is derived from an EMBL/GenBank/DDBJ whole genome shotgun (WGS) entry which is preliminary data.</text>
</comment>
<dbReference type="GO" id="GO:0005886">
    <property type="term" value="C:plasma membrane"/>
    <property type="evidence" value="ECO:0007669"/>
    <property type="project" value="UniProtKB-SubCell"/>
</dbReference>
<dbReference type="PANTHER" id="PTHR30213:SF1">
    <property type="entry name" value="INNER MEMBRANE PROTEIN YHJD"/>
    <property type="match status" value="1"/>
</dbReference>
<dbReference type="EMBL" id="SHKL01000001">
    <property type="protein sequence ID" value="RZT88274.1"/>
    <property type="molecule type" value="Genomic_DNA"/>
</dbReference>
<accession>A0A4Q7V480</accession>
<sequence>MATDTKPGARLEHESDDTGDAEPTALEKARERYPWLDHLVRAGARYTENHGDHYAAAITYFSILALVPLLMVAFAVAGFVLRGSPELLMTLRDGIRTSAPAGIGDLLGGIVDTAIDRAGAIGTVGLLGALYSGIGWMSNLREALSEQWGQREEAPPMLKRIGFDLLALVGLGLALVASFAISAIGGSLGKFLLGLVGLGDVGWALFLLRAATIVIGIAANWLVFLWVIARLPREPVTIRSAMKAALFGALGFEVLKQVMVYYLGSVTASPAGAAFGGILGLLVFIFFASRFLLFVTAWAASADEDDYDPREIPSPAVIRPQYVVREGPGALATAGLVGAGVVTGLLGLRAFGSRRRRG</sequence>
<evidence type="ECO:0000313" key="9">
    <source>
        <dbReference type="Proteomes" id="UP000291591"/>
    </source>
</evidence>
<feature type="transmembrane region" description="Helical" evidence="7">
    <location>
        <begin position="54"/>
        <end position="81"/>
    </location>
</feature>
<dbReference type="AlphaFoldDB" id="A0A4Q7V480"/>
<dbReference type="InterPro" id="IPR005274">
    <property type="entry name" value="IM_pro_YhjD"/>
</dbReference>
<dbReference type="RefSeq" id="WP_341273746.1">
    <property type="nucleotide sequence ID" value="NZ_SHKL01000001.1"/>
</dbReference>
<dbReference type="InterPro" id="IPR017039">
    <property type="entry name" value="Virul_fac_BrkB"/>
</dbReference>
<keyword evidence="4 7" id="KW-1133">Transmembrane helix</keyword>
<evidence type="ECO:0000256" key="3">
    <source>
        <dbReference type="ARBA" id="ARBA00022692"/>
    </source>
</evidence>
<name>A0A4Q7V480_PSEST</name>
<feature type="region of interest" description="Disordered" evidence="6">
    <location>
        <begin position="1"/>
        <end position="27"/>
    </location>
</feature>
<evidence type="ECO:0000256" key="4">
    <source>
        <dbReference type="ARBA" id="ARBA00022989"/>
    </source>
</evidence>
<feature type="transmembrane region" description="Helical" evidence="7">
    <location>
        <begin position="329"/>
        <end position="348"/>
    </location>
</feature>
<feature type="transmembrane region" description="Helical" evidence="7">
    <location>
        <begin position="275"/>
        <end position="300"/>
    </location>
</feature>
<keyword evidence="5 7" id="KW-0472">Membrane</keyword>
<evidence type="ECO:0000256" key="5">
    <source>
        <dbReference type="ARBA" id="ARBA00023136"/>
    </source>
</evidence>
<organism evidence="8 9">
    <name type="scientific">Pseudonocardia sediminis</name>
    <dbReference type="NCBI Taxonomy" id="1397368"/>
    <lineage>
        <taxon>Bacteria</taxon>
        <taxon>Bacillati</taxon>
        <taxon>Actinomycetota</taxon>
        <taxon>Actinomycetes</taxon>
        <taxon>Pseudonocardiales</taxon>
        <taxon>Pseudonocardiaceae</taxon>
        <taxon>Pseudonocardia</taxon>
    </lineage>
</organism>
<dbReference type="Proteomes" id="UP000291591">
    <property type="component" value="Unassembled WGS sequence"/>
</dbReference>
<reference evidence="8 9" key="1">
    <citation type="submission" date="2019-02" db="EMBL/GenBank/DDBJ databases">
        <title>Sequencing the genomes of 1000 actinobacteria strains.</title>
        <authorList>
            <person name="Klenk H.-P."/>
        </authorList>
    </citation>
    <scope>NUCLEOTIDE SEQUENCE [LARGE SCALE GENOMIC DNA]</scope>
    <source>
        <strain evidence="8 9">DSM 45779</strain>
    </source>
</reference>
<evidence type="ECO:0000256" key="1">
    <source>
        <dbReference type="ARBA" id="ARBA00004651"/>
    </source>
</evidence>
<evidence type="ECO:0000256" key="2">
    <source>
        <dbReference type="ARBA" id="ARBA00022475"/>
    </source>
</evidence>